<name>A0A6P0HG61_9ACTN</name>
<accession>A0A6P0HG61</accession>
<reference evidence="4 5" key="1">
    <citation type="journal article" date="2014" name="Int. J. Syst. Evol. Microbiol.">
        <title>Nocardioides zeae sp. nov., isolated from the stem of Zea mays.</title>
        <authorList>
            <person name="Glaeser S.P."/>
            <person name="McInroy J.A."/>
            <person name="Busse H.J."/>
            <person name="Kampfer P."/>
        </authorList>
    </citation>
    <scope>NUCLEOTIDE SEQUENCE [LARGE SCALE GENOMIC DNA]</scope>
    <source>
        <strain evidence="4 5">JCM 30728</strain>
    </source>
</reference>
<feature type="region of interest" description="Disordered" evidence="1">
    <location>
        <begin position="204"/>
        <end position="238"/>
    </location>
</feature>
<feature type="chain" id="PRO_5038842396" description="Capsular polysaccharide biosynthesis protein" evidence="3">
    <location>
        <begin position="32"/>
        <end position="238"/>
    </location>
</feature>
<protein>
    <recommendedName>
        <fullName evidence="6">Capsular polysaccharide biosynthesis protein</fullName>
    </recommendedName>
</protein>
<proteinExistence type="predicted"/>
<feature type="compositionally biased region" description="Acidic residues" evidence="1">
    <location>
        <begin position="224"/>
        <end position="238"/>
    </location>
</feature>
<gene>
    <name evidence="4" type="ORF">G3T38_03290</name>
</gene>
<comment type="caution">
    <text evidence="4">The sequence shown here is derived from an EMBL/GenBank/DDBJ whole genome shotgun (WGS) entry which is preliminary data.</text>
</comment>
<evidence type="ECO:0000256" key="1">
    <source>
        <dbReference type="SAM" id="MobiDB-lite"/>
    </source>
</evidence>
<dbReference type="EMBL" id="JAAGXA010000001">
    <property type="protein sequence ID" value="NEN77294.1"/>
    <property type="molecule type" value="Genomic_DNA"/>
</dbReference>
<dbReference type="RefSeq" id="WP_163770596.1">
    <property type="nucleotide sequence ID" value="NZ_JAAGXA010000001.1"/>
</dbReference>
<dbReference type="AlphaFoldDB" id="A0A6P0HG61"/>
<dbReference type="Proteomes" id="UP000468687">
    <property type="component" value="Unassembled WGS sequence"/>
</dbReference>
<keyword evidence="3" id="KW-0732">Signal</keyword>
<feature type="transmembrane region" description="Helical" evidence="2">
    <location>
        <begin position="172"/>
        <end position="195"/>
    </location>
</feature>
<evidence type="ECO:0000256" key="2">
    <source>
        <dbReference type="SAM" id="Phobius"/>
    </source>
</evidence>
<evidence type="ECO:0000313" key="5">
    <source>
        <dbReference type="Proteomes" id="UP000468687"/>
    </source>
</evidence>
<keyword evidence="2" id="KW-0472">Membrane</keyword>
<keyword evidence="2" id="KW-0812">Transmembrane</keyword>
<organism evidence="4 5">
    <name type="scientific">Nocardioides zeae</name>
    <dbReference type="NCBI Taxonomy" id="1457234"/>
    <lineage>
        <taxon>Bacteria</taxon>
        <taxon>Bacillati</taxon>
        <taxon>Actinomycetota</taxon>
        <taxon>Actinomycetes</taxon>
        <taxon>Propionibacteriales</taxon>
        <taxon>Nocardioidaceae</taxon>
        <taxon>Nocardioides</taxon>
    </lineage>
</organism>
<keyword evidence="5" id="KW-1185">Reference proteome</keyword>
<evidence type="ECO:0000313" key="4">
    <source>
        <dbReference type="EMBL" id="NEN77294.1"/>
    </source>
</evidence>
<keyword evidence="2" id="KW-1133">Transmembrane helix</keyword>
<feature type="signal peptide" evidence="3">
    <location>
        <begin position="1"/>
        <end position="31"/>
    </location>
</feature>
<evidence type="ECO:0008006" key="6">
    <source>
        <dbReference type="Google" id="ProtNLM"/>
    </source>
</evidence>
<sequence>MDLHALLRALLRRWYVAAAALTIALTVTVAAAGAAPATTTARTSVLLLPPTADLDGAANPYLYLSGLGQATDVLIARLNGDDVAEPVQERHPGVTILVARDGTTTGPILLVTATGADPAEATSAVQDVLALVPEELADLQQSLAVPDRYTITSTALTGVDLEPPDTTGRTRAMLAVGVLGVGAAVLVTCAVDRLLGRWAERRRARADLPGAPPQPGGGSPAAPADDEPADDDAPATAA</sequence>
<evidence type="ECO:0000256" key="3">
    <source>
        <dbReference type="SAM" id="SignalP"/>
    </source>
</evidence>